<evidence type="ECO:0000313" key="2">
    <source>
        <dbReference type="Proteomes" id="UP001143910"/>
    </source>
</evidence>
<reference evidence="1" key="1">
    <citation type="submission" date="2022-08" db="EMBL/GenBank/DDBJ databases">
        <title>Genome Sequence of Lecanicillium fungicola.</title>
        <authorList>
            <person name="Buettner E."/>
        </authorList>
    </citation>
    <scope>NUCLEOTIDE SEQUENCE</scope>
    <source>
        <strain evidence="1">Babe33</strain>
    </source>
</reference>
<gene>
    <name evidence="1" type="ORF">NQ176_g9524</name>
</gene>
<sequence>MSPTFSMRPGSAAKDDGRRLLGNFDSQLPWLPTVGSGDQWGMKTLSSNPKKLEEYRAKVQRSEAEMNQPWTMESTRTWFVEATVPRNQLSATEAELLYDDAVEDEQGMVKLPVAAVIIEGKAADYVHSVLPAQDDKDPFIFVKFLLTDRRAGAWAKGSGSFGLKYAVDRIKELGFKRATLDCWSGNDRKLVQYYERQGFTAIGDFVTDGEEKWPGTVMEMRL</sequence>
<evidence type="ECO:0000313" key="1">
    <source>
        <dbReference type="EMBL" id="KAJ2967721.1"/>
    </source>
</evidence>
<dbReference type="Proteomes" id="UP001143910">
    <property type="component" value="Unassembled WGS sequence"/>
</dbReference>
<comment type="caution">
    <text evidence="1">The sequence shown here is derived from an EMBL/GenBank/DDBJ whole genome shotgun (WGS) entry which is preliminary data.</text>
</comment>
<keyword evidence="2" id="KW-1185">Reference proteome</keyword>
<dbReference type="EMBL" id="JANJQO010002209">
    <property type="protein sequence ID" value="KAJ2967721.1"/>
    <property type="molecule type" value="Genomic_DNA"/>
</dbReference>
<accession>A0ACC1MN73</accession>
<name>A0ACC1MN73_9HYPO</name>
<organism evidence="1 2">
    <name type="scientific">Zarea fungicola</name>
    <dbReference type="NCBI Taxonomy" id="93591"/>
    <lineage>
        <taxon>Eukaryota</taxon>
        <taxon>Fungi</taxon>
        <taxon>Dikarya</taxon>
        <taxon>Ascomycota</taxon>
        <taxon>Pezizomycotina</taxon>
        <taxon>Sordariomycetes</taxon>
        <taxon>Hypocreomycetidae</taxon>
        <taxon>Hypocreales</taxon>
        <taxon>Cordycipitaceae</taxon>
        <taxon>Zarea</taxon>
    </lineage>
</organism>
<protein>
    <submittedName>
        <fullName evidence="1">Uncharacterized protein</fullName>
    </submittedName>
</protein>
<proteinExistence type="predicted"/>